<evidence type="ECO:0000256" key="15">
    <source>
        <dbReference type="ARBA" id="ARBA00023157"/>
    </source>
</evidence>
<keyword evidence="17" id="KW-0464">Manganese</keyword>
<keyword evidence="12" id="KW-0735">Signal-anchor</keyword>
<keyword evidence="22" id="KW-1185">Reference proteome</keyword>
<dbReference type="GO" id="GO:0016263">
    <property type="term" value="F:glycoprotein-N-acetylgalactosamine 3-beta-galactosyltransferase activity"/>
    <property type="evidence" value="ECO:0007669"/>
    <property type="project" value="UniProtKB-EC"/>
</dbReference>
<evidence type="ECO:0000313" key="21">
    <source>
        <dbReference type="EMBL" id="CAG5135641.1"/>
    </source>
</evidence>
<keyword evidence="10" id="KW-0479">Metal-binding</keyword>
<keyword evidence="14" id="KW-0472">Membrane</keyword>
<keyword evidence="16" id="KW-0325">Glycoprotein</keyword>
<dbReference type="Gene3D" id="3.90.550.50">
    <property type="match status" value="1"/>
</dbReference>
<dbReference type="InterPro" id="IPR026050">
    <property type="entry name" value="C1GALT1/C1GALT1_chp1"/>
</dbReference>
<dbReference type="EC" id="2.4.1.122" evidence="6"/>
<comment type="function">
    <text evidence="19">Glycosyltransferase that generates the core 1 O-glycan Gal-beta1-3GalNAc-alpha1-Ser/Thr (T antigen), which is a precursor for many extended O-glycans in glycoproteins.</text>
</comment>
<evidence type="ECO:0000256" key="7">
    <source>
        <dbReference type="ARBA" id="ARBA00022676"/>
    </source>
</evidence>
<dbReference type="PANTHER" id="PTHR23033">
    <property type="entry name" value="BETA1,3-GALACTOSYLTRANSFERASE"/>
    <property type="match status" value="1"/>
</dbReference>
<comment type="pathway">
    <text evidence="3">Protein modification; protein glycosylation.</text>
</comment>
<keyword evidence="7" id="KW-0328">Glycosyltransferase</keyword>
<dbReference type="Proteomes" id="UP000678393">
    <property type="component" value="Unassembled WGS sequence"/>
</dbReference>
<dbReference type="OrthoDB" id="414175at2759"/>
<evidence type="ECO:0000256" key="19">
    <source>
        <dbReference type="ARBA" id="ARBA00059245"/>
    </source>
</evidence>
<keyword evidence="9" id="KW-0812">Transmembrane</keyword>
<feature type="domain" description="Fringe-like glycosyltransferase" evidence="20">
    <location>
        <begin position="41"/>
        <end position="229"/>
    </location>
</feature>
<gene>
    <name evidence="21" type="ORF">CUNI_LOCUS21199</name>
</gene>
<evidence type="ECO:0000256" key="6">
    <source>
        <dbReference type="ARBA" id="ARBA00012557"/>
    </source>
</evidence>
<evidence type="ECO:0000256" key="14">
    <source>
        <dbReference type="ARBA" id="ARBA00023136"/>
    </source>
</evidence>
<accession>A0A8S4AC61</accession>
<evidence type="ECO:0000256" key="8">
    <source>
        <dbReference type="ARBA" id="ARBA00022679"/>
    </source>
</evidence>
<evidence type="ECO:0000256" key="4">
    <source>
        <dbReference type="ARBA" id="ARBA00006462"/>
    </source>
</evidence>
<dbReference type="FunFam" id="3.90.550.50:FF:000017">
    <property type="entry name" value="Glycoprotein-N-acetylgalactosamine 3-beta-galactosyltransferase 1"/>
    <property type="match status" value="1"/>
</dbReference>
<evidence type="ECO:0000256" key="17">
    <source>
        <dbReference type="ARBA" id="ARBA00023211"/>
    </source>
</evidence>
<keyword evidence="11" id="KW-0547">Nucleotide-binding</keyword>
<evidence type="ECO:0000256" key="12">
    <source>
        <dbReference type="ARBA" id="ARBA00022968"/>
    </source>
</evidence>
<keyword evidence="13" id="KW-1133">Transmembrane helix</keyword>
<keyword evidence="8" id="KW-0808">Transferase</keyword>
<name>A0A8S4AC61_9EUPU</name>
<keyword evidence="15" id="KW-1015">Disulfide bond</keyword>
<proteinExistence type="inferred from homology"/>
<sequence>MGVANGTRVEKLPPNINQYTDSDLNLLADDHIAREMSQKVRVLIWVMTSPSSLKIKAQAIKETWGKRCNIIIYFSSKTDPTFPTVGIDVPEGRDHLTGKTMAAFRYIYENHFHEADWFMKADDDTYVIVENLRYFLSKKDKTEPIFFGHLFKVNVQQGYYSGGSGYVVSKEALHRFGTKAVNSSICRGDGGDEDVEFGLCMERLGVKTSLSLDEMGRSLFHSMHPQIHLLGNYPAWHYRYTKGIVQKGFGVSRYAVSFHYVPPDDMRTLDYYLYHIRPYGIHSTVRTCNETQSPNHL</sequence>
<protein>
    <recommendedName>
        <fullName evidence="18">Glycoprotein-N-acetylgalactosamine 3-beta-galactosyltransferase 1</fullName>
        <ecNumber evidence="6">2.4.1.122</ecNumber>
    </recommendedName>
</protein>
<comment type="caution">
    <text evidence="21">The sequence shown here is derived from an EMBL/GenBank/DDBJ whole genome shotgun (WGS) entry which is preliminary data.</text>
</comment>
<dbReference type="AlphaFoldDB" id="A0A8S4AC61"/>
<comment type="subunit">
    <text evidence="5">Homodimer; disulfide-linked.</text>
</comment>
<reference evidence="21" key="1">
    <citation type="submission" date="2021-04" db="EMBL/GenBank/DDBJ databases">
        <authorList>
            <consortium name="Molecular Ecology Group"/>
        </authorList>
    </citation>
    <scope>NUCLEOTIDE SEQUENCE</scope>
</reference>
<dbReference type="InterPro" id="IPR003378">
    <property type="entry name" value="Fringe-like_glycosylTrfase"/>
</dbReference>
<dbReference type="GO" id="GO:0000166">
    <property type="term" value="F:nucleotide binding"/>
    <property type="evidence" value="ECO:0007669"/>
    <property type="project" value="UniProtKB-KW"/>
</dbReference>
<evidence type="ECO:0000256" key="3">
    <source>
        <dbReference type="ARBA" id="ARBA00004922"/>
    </source>
</evidence>
<organism evidence="21 22">
    <name type="scientific">Candidula unifasciata</name>
    <dbReference type="NCBI Taxonomy" id="100452"/>
    <lineage>
        <taxon>Eukaryota</taxon>
        <taxon>Metazoa</taxon>
        <taxon>Spiralia</taxon>
        <taxon>Lophotrochozoa</taxon>
        <taxon>Mollusca</taxon>
        <taxon>Gastropoda</taxon>
        <taxon>Heterobranchia</taxon>
        <taxon>Euthyneura</taxon>
        <taxon>Panpulmonata</taxon>
        <taxon>Eupulmonata</taxon>
        <taxon>Stylommatophora</taxon>
        <taxon>Helicina</taxon>
        <taxon>Helicoidea</taxon>
        <taxon>Geomitridae</taxon>
        <taxon>Candidula</taxon>
    </lineage>
</organism>
<comment type="subcellular location">
    <subcellularLocation>
        <location evidence="2">Membrane</location>
        <topology evidence="2">Single-pass type II membrane protein</topology>
    </subcellularLocation>
</comment>
<evidence type="ECO:0000256" key="10">
    <source>
        <dbReference type="ARBA" id="ARBA00022723"/>
    </source>
</evidence>
<comment type="similarity">
    <text evidence="4">Belongs to the glycosyltransferase 31 family. Beta3-Gal-T subfamily.</text>
</comment>
<evidence type="ECO:0000256" key="9">
    <source>
        <dbReference type="ARBA" id="ARBA00022692"/>
    </source>
</evidence>
<dbReference type="EMBL" id="CAJHNH020008442">
    <property type="protein sequence ID" value="CAG5135641.1"/>
    <property type="molecule type" value="Genomic_DNA"/>
</dbReference>
<dbReference type="GO" id="GO:0030145">
    <property type="term" value="F:manganese ion binding"/>
    <property type="evidence" value="ECO:0007669"/>
    <property type="project" value="UniProtKB-ARBA"/>
</dbReference>
<evidence type="ECO:0000256" key="11">
    <source>
        <dbReference type="ARBA" id="ARBA00022741"/>
    </source>
</evidence>
<dbReference type="PANTHER" id="PTHR23033:SF14">
    <property type="entry name" value="GLYCOPROTEIN-N-ACETYLGALACTOSAMINE 3-BETA-GALACTOSYLTRANSFERASE 1-RELATED"/>
    <property type="match status" value="1"/>
</dbReference>
<evidence type="ECO:0000313" key="22">
    <source>
        <dbReference type="Proteomes" id="UP000678393"/>
    </source>
</evidence>
<evidence type="ECO:0000256" key="18">
    <source>
        <dbReference type="ARBA" id="ARBA00040898"/>
    </source>
</evidence>
<evidence type="ECO:0000256" key="1">
    <source>
        <dbReference type="ARBA" id="ARBA00001936"/>
    </source>
</evidence>
<evidence type="ECO:0000256" key="2">
    <source>
        <dbReference type="ARBA" id="ARBA00004606"/>
    </source>
</evidence>
<evidence type="ECO:0000256" key="16">
    <source>
        <dbReference type="ARBA" id="ARBA00023180"/>
    </source>
</evidence>
<evidence type="ECO:0000259" key="20">
    <source>
        <dbReference type="Pfam" id="PF02434"/>
    </source>
</evidence>
<evidence type="ECO:0000256" key="13">
    <source>
        <dbReference type="ARBA" id="ARBA00022989"/>
    </source>
</evidence>
<dbReference type="GO" id="GO:0016020">
    <property type="term" value="C:membrane"/>
    <property type="evidence" value="ECO:0007669"/>
    <property type="project" value="UniProtKB-SubCell"/>
</dbReference>
<evidence type="ECO:0000256" key="5">
    <source>
        <dbReference type="ARBA" id="ARBA00011748"/>
    </source>
</evidence>
<dbReference type="Pfam" id="PF02434">
    <property type="entry name" value="Fringe"/>
    <property type="match status" value="1"/>
</dbReference>
<comment type="cofactor">
    <cofactor evidence="1">
        <name>Mn(2+)</name>
        <dbReference type="ChEBI" id="CHEBI:29035"/>
    </cofactor>
</comment>